<comment type="caution">
    <text evidence="1">The sequence shown here is derived from an EMBL/GenBank/DDBJ whole genome shotgun (WGS) entry which is preliminary data.</text>
</comment>
<dbReference type="Proteomes" id="UP000295357">
    <property type="component" value="Unassembled WGS sequence"/>
</dbReference>
<name>A0A4R6N7M5_9BURK</name>
<dbReference type="OrthoDB" id="8919083at2"/>
<proteinExistence type="predicted"/>
<organism evidence="1 2">
    <name type="scientific">Roseateles asaccharophilus</name>
    <dbReference type="NCBI Taxonomy" id="582607"/>
    <lineage>
        <taxon>Bacteria</taxon>
        <taxon>Pseudomonadati</taxon>
        <taxon>Pseudomonadota</taxon>
        <taxon>Betaproteobacteria</taxon>
        <taxon>Burkholderiales</taxon>
        <taxon>Sphaerotilaceae</taxon>
        <taxon>Roseateles</taxon>
    </lineage>
</organism>
<protein>
    <submittedName>
        <fullName evidence="1">Uncharacterized protein</fullName>
    </submittedName>
</protein>
<accession>A0A4R6N7M5</accession>
<dbReference type="EMBL" id="SNXE01000003">
    <property type="protein sequence ID" value="TDP11215.1"/>
    <property type="molecule type" value="Genomic_DNA"/>
</dbReference>
<dbReference type="RefSeq" id="WP_133603129.1">
    <property type="nucleotide sequence ID" value="NZ_JAUFPJ010000010.1"/>
</dbReference>
<sequence>MSDTPTIALTQEERDFLWFMPQVPGGKVVPERLQQRYAELGLVVRNAEGQYWPTVLGDKVRRGAVPVKIIG</sequence>
<evidence type="ECO:0000313" key="2">
    <source>
        <dbReference type="Proteomes" id="UP000295357"/>
    </source>
</evidence>
<dbReference type="AlphaFoldDB" id="A0A4R6N7M5"/>
<reference evidence="1 2" key="1">
    <citation type="submission" date="2019-03" db="EMBL/GenBank/DDBJ databases">
        <title>Genomic Encyclopedia of Type Strains, Phase IV (KMG-IV): sequencing the most valuable type-strain genomes for metagenomic binning, comparative biology and taxonomic classification.</title>
        <authorList>
            <person name="Goeker M."/>
        </authorList>
    </citation>
    <scope>NUCLEOTIDE SEQUENCE [LARGE SCALE GENOMIC DNA]</scope>
    <source>
        <strain evidence="1 2">DSM 25082</strain>
    </source>
</reference>
<keyword evidence="2" id="KW-1185">Reference proteome</keyword>
<gene>
    <name evidence="1" type="ORF">DFR39_103138</name>
</gene>
<evidence type="ECO:0000313" key="1">
    <source>
        <dbReference type="EMBL" id="TDP11215.1"/>
    </source>
</evidence>